<feature type="chain" id="PRO_5014796269" description="Argininosuccinate lyase" evidence="1">
    <location>
        <begin position="25"/>
        <end position="115"/>
    </location>
</feature>
<organism evidence="2 3">
    <name type="scientific">Beggiatoa leptomitoformis</name>
    <dbReference type="NCBI Taxonomy" id="288004"/>
    <lineage>
        <taxon>Bacteria</taxon>
        <taxon>Pseudomonadati</taxon>
        <taxon>Pseudomonadota</taxon>
        <taxon>Gammaproteobacteria</taxon>
        <taxon>Thiotrichales</taxon>
        <taxon>Thiotrichaceae</taxon>
        <taxon>Beggiatoa</taxon>
    </lineage>
</organism>
<dbReference type="RefSeq" id="WP_062149940.1">
    <property type="nucleotide sequence ID" value="NZ_CP012373.2"/>
</dbReference>
<name>A0A2N9YA98_9GAMM</name>
<evidence type="ECO:0000313" key="2">
    <source>
        <dbReference type="EMBL" id="AUI67396.1"/>
    </source>
</evidence>
<feature type="signal peptide" evidence="1">
    <location>
        <begin position="1"/>
        <end position="24"/>
    </location>
</feature>
<gene>
    <name evidence="2" type="ORF">BLE401_00915</name>
</gene>
<evidence type="ECO:0008006" key="4">
    <source>
        <dbReference type="Google" id="ProtNLM"/>
    </source>
</evidence>
<dbReference type="KEGG" id="blep:AL038_05075"/>
<reference evidence="3" key="1">
    <citation type="submission" date="2016-12" db="EMBL/GenBank/DDBJ databases">
        <title>Complete Genome Sequence of Beggiatoa leptomitiformis D-401.</title>
        <authorList>
            <person name="Fomenkov A."/>
            <person name="Vincze T."/>
            <person name="Grabovich M."/>
            <person name="Anton B.P."/>
            <person name="Dubinina G."/>
            <person name="Orlova M."/>
            <person name="Belousova E."/>
            <person name="Roberts R.J."/>
        </authorList>
    </citation>
    <scope>NUCLEOTIDE SEQUENCE [LARGE SCALE GENOMIC DNA]</scope>
    <source>
        <strain evidence="3">D-401</strain>
    </source>
</reference>
<sequence length="115" mass="12806">MNIKKLAALVCLLPLALSAQLAFAVQYTITNDSGVVIDELYLAASETKDWGHDILGQDTLDNGATVEILFDHDDDRCMWDLAIKDTAGNQIMWYNFDLCKYSKLTLKPDGVASYE</sequence>
<dbReference type="OrthoDB" id="5461283at2"/>
<protein>
    <recommendedName>
        <fullName evidence="4">Argininosuccinate lyase</fullName>
    </recommendedName>
</protein>
<evidence type="ECO:0000256" key="1">
    <source>
        <dbReference type="SAM" id="SignalP"/>
    </source>
</evidence>
<evidence type="ECO:0000313" key="3">
    <source>
        <dbReference type="Proteomes" id="UP000234271"/>
    </source>
</evidence>
<accession>A0A2N9YA98</accession>
<dbReference type="AlphaFoldDB" id="A0A2N9YA98"/>
<dbReference type="EMBL" id="CP018889">
    <property type="protein sequence ID" value="AUI67396.1"/>
    <property type="molecule type" value="Genomic_DNA"/>
</dbReference>
<dbReference type="Proteomes" id="UP000234271">
    <property type="component" value="Chromosome"/>
</dbReference>
<proteinExistence type="predicted"/>
<keyword evidence="3" id="KW-1185">Reference proteome</keyword>
<keyword evidence="1" id="KW-0732">Signal</keyword>